<dbReference type="PROSITE" id="PS50940">
    <property type="entry name" value="CHIT_BIND_II"/>
    <property type="match status" value="1"/>
</dbReference>
<keyword evidence="2" id="KW-0147">Chitin-binding</keyword>
<evidence type="ECO:0000313" key="12">
    <source>
        <dbReference type="RefSeq" id="XP_014672733.1"/>
    </source>
</evidence>
<sequence>MNAKLALFAATAAIIYAAVQTSAYRRVCYFPNWAFYRPGLGKFFPSNLDANLCTHIIYAFATMADNKLTASDPYLDIDQGFYKKVNALKELNPSLKVLIAIGGFSFGTWPFSNMVATAENRAIFVQQSVSFLRLHGFDGLDLDWEYPSGVDKQRFVTLVEKWAAERWVSGGCPKEKLTIGLAAYGRSFTLQLASKYKMGDAANHGGTAGTYTREAGFLSYYEVCDMLRSGATRVWHNDHQAPYAYLSNQWVGYDDEQSIANKVDWIKEEGFGGAMVWSVDLDDFTGMFCMNDKFPLLNIIRSGLPSANEVMITSQLTSLSSSPTTSETTSSPTSPTTSEATSSPTSQTTSAPSTTVATSGGGESFDCAGKADGFYADDADCNKYYRCVGSVMYQLNCPQGLYWNVQCTCCDWAYNVNCTPYGIIMR</sequence>
<evidence type="ECO:0000256" key="2">
    <source>
        <dbReference type="ARBA" id="ARBA00022669"/>
    </source>
</evidence>
<dbReference type="Proteomes" id="UP000695022">
    <property type="component" value="Unplaced"/>
</dbReference>
<dbReference type="SMART" id="SM00636">
    <property type="entry name" value="Glyco_18"/>
    <property type="match status" value="1"/>
</dbReference>
<dbReference type="SUPFAM" id="SSF51445">
    <property type="entry name" value="(Trans)glycosidases"/>
    <property type="match status" value="1"/>
</dbReference>
<name>A0ABM1EKL2_PRICU</name>
<protein>
    <submittedName>
        <fullName evidence="12">Acidic mammalian chitinase-like</fullName>
    </submittedName>
</protein>
<evidence type="ECO:0000259" key="10">
    <source>
        <dbReference type="PROSITE" id="PS51910"/>
    </source>
</evidence>
<feature type="domain" description="GH18" evidence="10">
    <location>
        <begin position="24"/>
        <end position="307"/>
    </location>
</feature>
<feature type="domain" description="Chitin-binding type-2" evidence="9">
    <location>
        <begin position="364"/>
        <end position="420"/>
    </location>
</feature>
<dbReference type="InterPro" id="IPR011583">
    <property type="entry name" value="Chitinase_II/V-like_cat"/>
</dbReference>
<keyword evidence="5 6" id="KW-0326">Glycosidase</keyword>
<dbReference type="PROSITE" id="PS01095">
    <property type="entry name" value="GH18_1"/>
    <property type="match status" value="1"/>
</dbReference>
<evidence type="ECO:0000256" key="7">
    <source>
        <dbReference type="SAM" id="MobiDB-lite"/>
    </source>
</evidence>
<dbReference type="InterPro" id="IPR017853">
    <property type="entry name" value="GH"/>
</dbReference>
<keyword evidence="11" id="KW-1185">Reference proteome</keyword>
<dbReference type="InterPro" id="IPR029070">
    <property type="entry name" value="Chitinase_insertion_sf"/>
</dbReference>
<dbReference type="PROSITE" id="PS51910">
    <property type="entry name" value="GH18_2"/>
    <property type="match status" value="1"/>
</dbReference>
<dbReference type="GeneID" id="106813179"/>
<evidence type="ECO:0000256" key="3">
    <source>
        <dbReference type="ARBA" id="ARBA00022801"/>
    </source>
</evidence>
<dbReference type="InterPro" id="IPR001579">
    <property type="entry name" value="Glyco_hydro_18_chit_AS"/>
</dbReference>
<dbReference type="Pfam" id="PF00704">
    <property type="entry name" value="Glyco_hydro_18"/>
    <property type="match status" value="1"/>
</dbReference>
<dbReference type="RefSeq" id="XP_014672733.1">
    <property type="nucleotide sequence ID" value="XM_014817247.1"/>
</dbReference>
<evidence type="ECO:0000259" key="9">
    <source>
        <dbReference type="PROSITE" id="PS50940"/>
    </source>
</evidence>
<dbReference type="InterPro" id="IPR050314">
    <property type="entry name" value="Glycosyl_Hydrlase_18"/>
</dbReference>
<organism evidence="11 12">
    <name type="scientific">Priapulus caudatus</name>
    <name type="common">Priapulid worm</name>
    <dbReference type="NCBI Taxonomy" id="37621"/>
    <lineage>
        <taxon>Eukaryota</taxon>
        <taxon>Metazoa</taxon>
        <taxon>Ecdysozoa</taxon>
        <taxon>Scalidophora</taxon>
        <taxon>Priapulida</taxon>
        <taxon>Priapulimorpha</taxon>
        <taxon>Priapulimorphida</taxon>
        <taxon>Priapulidae</taxon>
        <taxon>Priapulus</taxon>
    </lineage>
</organism>
<dbReference type="PANTHER" id="PTHR11177:SF317">
    <property type="entry name" value="CHITINASE 12-RELATED"/>
    <property type="match status" value="1"/>
</dbReference>
<dbReference type="InterPro" id="IPR001223">
    <property type="entry name" value="Glyco_hydro18_cat"/>
</dbReference>
<dbReference type="Pfam" id="PF01607">
    <property type="entry name" value="CBM_14"/>
    <property type="match status" value="1"/>
</dbReference>
<dbReference type="InterPro" id="IPR036508">
    <property type="entry name" value="Chitin-bd_dom_sf"/>
</dbReference>
<dbReference type="InterPro" id="IPR002557">
    <property type="entry name" value="Chitin-bd_dom"/>
</dbReference>
<evidence type="ECO:0000256" key="8">
    <source>
        <dbReference type="SAM" id="SignalP"/>
    </source>
</evidence>
<feature type="compositionally biased region" description="Low complexity" evidence="7">
    <location>
        <begin position="318"/>
        <end position="355"/>
    </location>
</feature>
<accession>A0ABM1EKL2</accession>
<evidence type="ECO:0000256" key="6">
    <source>
        <dbReference type="RuleBase" id="RU000489"/>
    </source>
</evidence>
<proteinExistence type="inferred from homology"/>
<feature type="signal peptide" evidence="8">
    <location>
        <begin position="1"/>
        <end position="17"/>
    </location>
</feature>
<feature type="chain" id="PRO_5046806160" evidence="8">
    <location>
        <begin position="18"/>
        <end position="426"/>
    </location>
</feature>
<gene>
    <name evidence="12" type="primary">LOC106813179</name>
</gene>
<keyword evidence="4" id="KW-1015">Disulfide bond</keyword>
<comment type="similarity">
    <text evidence="1">Belongs to the glycosyl hydrolase 18 family. Chitinase class II subfamily.</text>
</comment>
<dbReference type="PANTHER" id="PTHR11177">
    <property type="entry name" value="CHITINASE"/>
    <property type="match status" value="1"/>
</dbReference>
<dbReference type="Gene3D" id="2.170.140.10">
    <property type="entry name" value="Chitin binding domain"/>
    <property type="match status" value="1"/>
</dbReference>
<evidence type="ECO:0000256" key="5">
    <source>
        <dbReference type="ARBA" id="ARBA00023295"/>
    </source>
</evidence>
<dbReference type="SUPFAM" id="SSF54556">
    <property type="entry name" value="Chitinase insertion domain"/>
    <property type="match status" value="1"/>
</dbReference>
<evidence type="ECO:0000256" key="4">
    <source>
        <dbReference type="ARBA" id="ARBA00023157"/>
    </source>
</evidence>
<reference evidence="12" key="1">
    <citation type="submission" date="2025-08" db="UniProtKB">
        <authorList>
            <consortium name="RefSeq"/>
        </authorList>
    </citation>
    <scope>IDENTIFICATION</scope>
</reference>
<keyword evidence="8" id="KW-0732">Signal</keyword>
<dbReference type="Gene3D" id="3.20.20.80">
    <property type="entry name" value="Glycosidases"/>
    <property type="match status" value="2"/>
</dbReference>
<keyword evidence="3 6" id="KW-0378">Hydrolase</keyword>
<dbReference type="Gene3D" id="3.10.50.10">
    <property type="match status" value="1"/>
</dbReference>
<evidence type="ECO:0000313" key="11">
    <source>
        <dbReference type="Proteomes" id="UP000695022"/>
    </source>
</evidence>
<feature type="region of interest" description="Disordered" evidence="7">
    <location>
        <begin position="318"/>
        <end position="360"/>
    </location>
</feature>
<evidence type="ECO:0000256" key="1">
    <source>
        <dbReference type="ARBA" id="ARBA00009121"/>
    </source>
</evidence>
<dbReference type="SUPFAM" id="SSF57625">
    <property type="entry name" value="Invertebrate chitin-binding proteins"/>
    <property type="match status" value="1"/>
</dbReference>
<dbReference type="SMART" id="SM00494">
    <property type="entry name" value="ChtBD2"/>
    <property type="match status" value="1"/>
</dbReference>